<dbReference type="Proteomes" id="UP001168972">
    <property type="component" value="Unassembled WGS sequence"/>
</dbReference>
<dbReference type="InterPro" id="IPR011993">
    <property type="entry name" value="PH-like_dom_sf"/>
</dbReference>
<dbReference type="EMBL" id="JAQQBR010000002">
    <property type="protein sequence ID" value="KAK0180587.1"/>
    <property type="molecule type" value="Genomic_DNA"/>
</dbReference>
<proteinExistence type="predicted"/>
<evidence type="ECO:0000313" key="2">
    <source>
        <dbReference type="EMBL" id="KAK0180587.1"/>
    </source>
</evidence>
<dbReference type="InterPro" id="IPR001849">
    <property type="entry name" value="PH_domain"/>
</dbReference>
<comment type="caution">
    <text evidence="2">The sequence shown here is derived from an EMBL/GenBank/DDBJ whole genome shotgun (WGS) entry which is preliminary data.</text>
</comment>
<name>A0AA39G301_MICHY</name>
<evidence type="ECO:0000259" key="1">
    <source>
        <dbReference type="PROSITE" id="PS50003"/>
    </source>
</evidence>
<keyword evidence="3" id="KW-1185">Reference proteome</keyword>
<dbReference type="SMART" id="SM00233">
    <property type="entry name" value="PH"/>
    <property type="match status" value="1"/>
</dbReference>
<organism evidence="2 3">
    <name type="scientific">Microctonus hyperodae</name>
    <name type="common">Parasitoid wasp</name>
    <dbReference type="NCBI Taxonomy" id="165561"/>
    <lineage>
        <taxon>Eukaryota</taxon>
        <taxon>Metazoa</taxon>
        <taxon>Ecdysozoa</taxon>
        <taxon>Arthropoda</taxon>
        <taxon>Hexapoda</taxon>
        <taxon>Insecta</taxon>
        <taxon>Pterygota</taxon>
        <taxon>Neoptera</taxon>
        <taxon>Endopterygota</taxon>
        <taxon>Hymenoptera</taxon>
        <taxon>Apocrita</taxon>
        <taxon>Ichneumonoidea</taxon>
        <taxon>Braconidae</taxon>
        <taxon>Euphorinae</taxon>
        <taxon>Microctonus</taxon>
    </lineage>
</organism>
<dbReference type="AlphaFoldDB" id="A0AA39G301"/>
<dbReference type="Pfam" id="PF00169">
    <property type="entry name" value="PH"/>
    <property type="match status" value="1"/>
</dbReference>
<protein>
    <recommendedName>
        <fullName evidence="1">PH domain-containing protein</fullName>
    </recommendedName>
</protein>
<sequence>MDVDTNFVAVLRDLIQFLETLSGVNLPNGLQNVRENLLQRSKTSLATMNQQFTTPEAYLDMNAGKGKGLSLIETLEVNDTTSDKQITEYMYADNSNHIKLSSCQNYYESFQANTASNSEEISNNQACNDPEEELKSIYRTFSSEQTINKALKSGPLHLKEERRLFGFQLFSGFDQFRPCFIGLVGTHLLLYATKHDKRPSDIISIRGYSARASPNAIPRDLERSKSAFEIFSPGNRTFQFTARSPKEMEQWIAVICRTGNASAVALKTLAETNTELINDITRSSVTSINARSSNEQYQDVGSINSRKSLESVKVIDFDTRNDNENDVKLREEEKLTNRSITSPPLPARIPRRLPSLPHEHQSLNFDSIDDGYDEDDIYHKIEDLKKPASTYQNIANADHNSRIDNDCSNLKRTEKMVKSKTKNSKQIFFPSVEIYDDAQPVEISKSMRIENDRTSIIYDDIQTIVNDARKEIVKETRKKSFLDRVRNKKESPQKEHIKKRWKHNKLNVNGEIVQSQRVTSQEMLSYDDAIGLGIEINQNNNDNTENYTSLSAPCTIYGKTSPIIDSVHQDKNEDFYDDIGASQNIEDGKFLNKTSQVNTIKLSHAMNDEKLSNSAMNLSKMATTNSQDESEHYQVPRSQQPIDIGGQVEVVTSMAEELYDDIAIVVNFRTRQRDSACSNPSLADKMPSSTTNAIKVWNRFASGRKSKCDSSPIEKNKRFNNDDGVNTTSFNSNHECENVKINKFQKLINKMESSLNKSRPIPAIIKKSHDDNIN</sequence>
<feature type="domain" description="PH" evidence="1">
    <location>
        <begin position="149"/>
        <end position="260"/>
    </location>
</feature>
<evidence type="ECO:0000313" key="3">
    <source>
        <dbReference type="Proteomes" id="UP001168972"/>
    </source>
</evidence>
<accession>A0AA39G301</accession>
<dbReference type="PROSITE" id="PS50003">
    <property type="entry name" value="PH_DOMAIN"/>
    <property type="match status" value="1"/>
</dbReference>
<gene>
    <name evidence="2" type="ORF">PV327_002954</name>
</gene>
<reference evidence="2" key="2">
    <citation type="submission" date="2023-03" db="EMBL/GenBank/DDBJ databases">
        <authorList>
            <person name="Inwood S.N."/>
            <person name="Skelly J.G."/>
            <person name="Guhlin J."/>
            <person name="Harrop T.W.R."/>
            <person name="Goldson S.G."/>
            <person name="Dearden P.K."/>
        </authorList>
    </citation>
    <scope>NUCLEOTIDE SEQUENCE</scope>
    <source>
        <strain evidence="2">Lincoln</strain>
        <tissue evidence="2">Whole body</tissue>
    </source>
</reference>
<dbReference type="SUPFAM" id="SSF50729">
    <property type="entry name" value="PH domain-like"/>
    <property type="match status" value="1"/>
</dbReference>
<dbReference type="Gene3D" id="2.30.29.30">
    <property type="entry name" value="Pleckstrin-homology domain (PH domain)/Phosphotyrosine-binding domain (PTB)"/>
    <property type="match status" value="1"/>
</dbReference>
<reference evidence="2" key="1">
    <citation type="journal article" date="2023" name="bioRxiv">
        <title>Scaffold-level genome assemblies of two parasitoid biocontrol wasps reveal the parthenogenesis mechanism and an associated novel virus.</title>
        <authorList>
            <person name="Inwood S."/>
            <person name="Skelly J."/>
            <person name="Guhlin J."/>
            <person name="Harrop T."/>
            <person name="Goldson S."/>
            <person name="Dearden P."/>
        </authorList>
    </citation>
    <scope>NUCLEOTIDE SEQUENCE</scope>
    <source>
        <strain evidence="2">Lincoln</strain>
        <tissue evidence="2">Whole body</tissue>
    </source>
</reference>